<comment type="caution">
    <text evidence="1">The sequence shown here is derived from an EMBL/GenBank/DDBJ whole genome shotgun (WGS) entry which is preliminary data.</text>
</comment>
<proteinExistence type="predicted"/>
<dbReference type="RefSeq" id="WP_131942219.1">
    <property type="nucleotide sequence ID" value="NZ_BAAAMX010000003.1"/>
</dbReference>
<sequence>MRGAVDGLRGPDSLGGLLPAIYAEDEFAQRFVAGLDDLLGPFAGTLDSVEAYFSPALAPADFVVWLAGWVGAELRGDEPEQRARTAVASAAALHRLRGTRRGLAAAVRLAFGVEPEIIESGGAAWSERPLGVFPGEPVPRLEVFLRVPDPAAVDLRRLDDVVAAARPAHLPYTLRILPLEEEGS</sequence>
<dbReference type="InterPro" id="IPR011748">
    <property type="entry name" value="Unchr_phage_tail-like"/>
</dbReference>
<dbReference type="Pfam" id="PF09684">
    <property type="entry name" value="Tail_P2_I"/>
    <property type="match status" value="1"/>
</dbReference>
<evidence type="ECO:0000313" key="1">
    <source>
        <dbReference type="EMBL" id="TDC12554.1"/>
    </source>
</evidence>
<dbReference type="EMBL" id="SMJW01000124">
    <property type="protein sequence ID" value="TDC12554.1"/>
    <property type="molecule type" value="Genomic_DNA"/>
</dbReference>
<organism evidence="1 2">
    <name type="scientific">Actinomadura bangladeshensis</name>
    <dbReference type="NCBI Taxonomy" id="453573"/>
    <lineage>
        <taxon>Bacteria</taxon>
        <taxon>Bacillati</taxon>
        <taxon>Actinomycetota</taxon>
        <taxon>Actinomycetes</taxon>
        <taxon>Streptosporangiales</taxon>
        <taxon>Thermomonosporaceae</taxon>
        <taxon>Actinomadura</taxon>
    </lineage>
</organism>
<name>A0A4R4NU69_9ACTN</name>
<dbReference type="OrthoDB" id="370073at2"/>
<gene>
    <name evidence="1" type="ORF">E1284_23095</name>
</gene>
<accession>A0A4R4NU69</accession>
<keyword evidence="2" id="KW-1185">Reference proteome</keyword>
<protein>
    <submittedName>
        <fullName evidence="1">Phage tail protein</fullName>
    </submittedName>
</protein>
<dbReference type="NCBIfam" id="TIGR02242">
    <property type="entry name" value="tail_TIGR02242"/>
    <property type="match status" value="1"/>
</dbReference>
<dbReference type="InterPro" id="IPR006521">
    <property type="entry name" value="Tail_protein_I"/>
</dbReference>
<evidence type="ECO:0000313" key="2">
    <source>
        <dbReference type="Proteomes" id="UP000295431"/>
    </source>
</evidence>
<dbReference type="AlphaFoldDB" id="A0A4R4NU69"/>
<dbReference type="Proteomes" id="UP000295431">
    <property type="component" value="Unassembled WGS sequence"/>
</dbReference>
<reference evidence="1 2" key="1">
    <citation type="submission" date="2019-03" db="EMBL/GenBank/DDBJ databases">
        <title>Draft genome sequences of novel Actinobacteria.</title>
        <authorList>
            <person name="Sahin N."/>
            <person name="Ay H."/>
            <person name="Saygin H."/>
        </authorList>
    </citation>
    <scope>NUCLEOTIDE SEQUENCE [LARGE SCALE GENOMIC DNA]</scope>
    <source>
        <strain evidence="1 2">DSM 45347</strain>
    </source>
</reference>